<dbReference type="EMBL" id="OU466858">
    <property type="protein sequence ID" value="CAH2048384.1"/>
    <property type="molecule type" value="Genomic_DNA"/>
</dbReference>
<reference evidence="11 12" key="1">
    <citation type="submission" date="2022-03" db="EMBL/GenBank/DDBJ databases">
        <authorList>
            <person name="Nunn A."/>
            <person name="Chopra R."/>
            <person name="Nunn A."/>
            <person name="Contreras Garrido A."/>
        </authorList>
    </citation>
    <scope>NUCLEOTIDE SEQUENCE [LARGE SCALE GENOMIC DNA]</scope>
</reference>
<feature type="region of interest" description="Disordered" evidence="10">
    <location>
        <begin position="779"/>
        <end position="809"/>
    </location>
</feature>
<feature type="compositionally biased region" description="Acidic residues" evidence="10">
    <location>
        <begin position="782"/>
        <end position="802"/>
    </location>
</feature>
<keyword evidence="7" id="KW-0411">Iron-sulfur</keyword>
<comment type="similarity">
    <text evidence="2">Belongs to the short-chain dehydrogenases/reductases (SDR) family.</text>
</comment>
<keyword evidence="4" id="KW-0809">Transit peptide</keyword>
<dbReference type="PRINTS" id="PR00081">
    <property type="entry name" value="GDHRDH"/>
</dbReference>
<dbReference type="SUPFAM" id="SSF53335">
    <property type="entry name" value="S-adenosyl-L-methionine-dependent methyltransferases"/>
    <property type="match status" value="1"/>
</dbReference>
<feature type="region of interest" description="Disordered" evidence="10">
    <location>
        <begin position="872"/>
        <end position="904"/>
    </location>
</feature>
<keyword evidence="6" id="KW-0408">Iron</keyword>
<dbReference type="GO" id="GO:0005739">
    <property type="term" value="C:mitochondrion"/>
    <property type="evidence" value="ECO:0007669"/>
    <property type="project" value="UniProtKB-SubCell"/>
</dbReference>
<protein>
    <submittedName>
        <fullName evidence="11">Uncharacterized protein</fullName>
    </submittedName>
</protein>
<dbReference type="InterPro" id="IPR015324">
    <property type="entry name" value="Ribosomal_Rsm22-like"/>
</dbReference>
<gene>
    <name evidence="11" type="ORF">TAV2_LOCUS5321</name>
</gene>
<evidence type="ECO:0000256" key="5">
    <source>
        <dbReference type="ARBA" id="ARBA00023002"/>
    </source>
</evidence>
<evidence type="ECO:0000313" key="12">
    <source>
        <dbReference type="Proteomes" id="UP000836841"/>
    </source>
</evidence>
<dbReference type="GO" id="GO:0046872">
    <property type="term" value="F:metal ion binding"/>
    <property type="evidence" value="ECO:0007669"/>
    <property type="project" value="UniProtKB-KW"/>
</dbReference>
<evidence type="ECO:0000256" key="10">
    <source>
        <dbReference type="SAM" id="MobiDB-lite"/>
    </source>
</evidence>
<keyword evidence="12" id="KW-1185">Reference proteome</keyword>
<keyword evidence="5" id="KW-0560">Oxidoreductase</keyword>
<name>A0AAU9RVA1_THLAR</name>
<comment type="subcellular location">
    <subcellularLocation>
        <location evidence="1">Mitochondrion</location>
    </subcellularLocation>
</comment>
<dbReference type="Pfam" id="PF00106">
    <property type="entry name" value="adh_short"/>
    <property type="match status" value="1"/>
</dbReference>
<evidence type="ECO:0000256" key="1">
    <source>
        <dbReference type="ARBA" id="ARBA00004173"/>
    </source>
</evidence>
<dbReference type="GO" id="GO:0016491">
    <property type="term" value="F:oxidoreductase activity"/>
    <property type="evidence" value="ECO:0007669"/>
    <property type="project" value="UniProtKB-KW"/>
</dbReference>
<dbReference type="SUPFAM" id="SSF51735">
    <property type="entry name" value="NAD(P)-binding Rossmann-fold domains"/>
    <property type="match status" value="1"/>
</dbReference>
<evidence type="ECO:0000256" key="6">
    <source>
        <dbReference type="ARBA" id="ARBA00023004"/>
    </source>
</evidence>
<feature type="compositionally biased region" description="Polar residues" evidence="10">
    <location>
        <begin position="872"/>
        <end position="882"/>
    </location>
</feature>
<comment type="function">
    <text evidence="9">Mitochondrial ribosome (mitoribosome) assembly factor. Binds at the interface of the head and body domains of the mitochondrial small ribosomal subunit (mt-SSU), occluding the mRNA channel and preventing compaction of the head domain towards the body. Probable inactive methyltransferase: retains the characteristic folding and ability to bind S-adenosyl-L-methionine, but it probably lost its methyltransferase activity.</text>
</comment>
<evidence type="ECO:0000313" key="11">
    <source>
        <dbReference type="EMBL" id="CAH2048384.1"/>
    </source>
</evidence>
<accession>A0AAU9RVA1</accession>
<dbReference type="PANTHER" id="PTHR24320:SF210">
    <property type="entry name" value="3-OXOACYL-[ACYL-CARRIER-PROTEIN] REDUCTASE"/>
    <property type="match status" value="1"/>
</dbReference>
<dbReference type="InterPro" id="IPR029063">
    <property type="entry name" value="SAM-dependent_MTases_sf"/>
</dbReference>
<dbReference type="PANTHER" id="PTHR24320">
    <property type="entry name" value="RETINOL DEHYDROGENASE"/>
    <property type="match status" value="1"/>
</dbReference>
<dbReference type="CDD" id="cd05327">
    <property type="entry name" value="retinol-DH_like_SDR_c_like"/>
    <property type="match status" value="1"/>
</dbReference>
<organism evidence="11 12">
    <name type="scientific">Thlaspi arvense</name>
    <name type="common">Field penny-cress</name>
    <dbReference type="NCBI Taxonomy" id="13288"/>
    <lineage>
        <taxon>Eukaryota</taxon>
        <taxon>Viridiplantae</taxon>
        <taxon>Streptophyta</taxon>
        <taxon>Embryophyta</taxon>
        <taxon>Tracheophyta</taxon>
        <taxon>Spermatophyta</taxon>
        <taxon>Magnoliopsida</taxon>
        <taxon>eudicotyledons</taxon>
        <taxon>Gunneridae</taxon>
        <taxon>Pentapetalae</taxon>
        <taxon>rosids</taxon>
        <taxon>malvids</taxon>
        <taxon>Brassicales</taxon>
        <taxon>Brassicaceae</taxon>
        <taxon>Thlaspideae</taxon>
        <taxon>Thlaspi</taxon>
    </lineage>
</organism>
<evidence type="ECO:0000256" key="3">
    <source>
        <dbReference type="ARBA" id="ARBA00022723"/>
    </source>
</evidence>
<evidence type="ECO:0000256" key="2">
    <source>
        <dbReference type="ARBA" id="ARBA00006484"/>
    </source>
</evidence>
<keyword evidence="3" id="KW-0479">Metal-binding</keyword>
<dbReference type="InterPro" id="IPR036291">
    <property type="entry name" value="NAD(P)-bd_dom_sf"/>
</dbReference>
<dbReference type="GO" id="GO:0051536">
    <property type="term" value="F:iron-sulfur cluster binding"/>
    <property type="evidence" value="ECO:0007669"/>
    <property type="project" value="UniProtKB-KW"/>
</dbReference>
<dbReference type="AlphaFoldDB" id="A0AAU9RVA1"/>
<dbReference type="Gene3D" id="3.40.50.720">
    <property type="entry name" value="NAD(P)-binding Rossmann-like Domain"/>
    <property type="match status" value="1"/>
</dbReference>
<dbReference type="Pfam" id="PF09243">
    <property type="entry name" value="Rsm22"/>
    <property type="match status" value="2"/>
</dbReference>
<sequence length="904" mass="101567">MIETVKHLIGSGGRSGFGSRSTADHVTANSDLRSLTAIITGATSGIGAETARVLAKRGARLVIPARSVKTAEETKSRILSEFPDAEIIVMHLDLSSLSSVRRFVADFESLHLPLNILINNAGKYAHKHAISEDGVEMTFATNYLGHFLLTKLLLNNLIHTAKLTGVQGRIVNVTSVIHSWFSGDLLQYLADISRNNRNYDATRAYALSKLANVLHTTELSRILHNMDANVTANCVHPGIVRTRLTRDREGFVTDLVFFLTSKLLKSVPQAAATTCYVATSPRLRNVCGKYFSDCNETRTSKFGSCSLKAQRLWTASELLVSPASTPNVYQTKSLDIMKSYLHAKYAREPMALSPSKFENRIAREPMALSPRPFLLPSPGLKPRLKTEHQAPAEMANAQKVFTAETLRSAARQCLRCLVVPVRLRRAIKIYLREEDDPHIRKKVRQLSESFQEIKDTNLLLPETTAKSLADSMNSVETKRWKIQTVYGDSGLEYRDGETAAYIASRMPAVFSVCYRVLIEIRRRLPEFAPTKVLDFGAGTGSGFWAVQEVWPKSAEKINIVEPSQSMQRAGRNLIQGLKDLPLIHGYTSLLALCEQINKKSNCKSSKDAERKHDLVIASYVLGEIPSLKDRITVVRQLWDLTDDLLKLRKLESKMKKDGKDVLDLKSGAHIVAPCPHDGKCPLENTGKYCHFVQRLQRTSSQRSYKRTKGVPLRGFEDEKFSFVVFRRGQRPREPWPLDGMKLETLKEMRASRKPEDLEIDYEDFIKSQVVEVPYMDPKEYDSDVMEEEEEEEGDGAGTEEEEERGRASVGGGWGRIIFPPFRKGKQVTLDMCVPSNEEASEGAFERRVLTKSKNPLLHSLAKKSFWGDLWPLTTTQQDNNGKANKKVDAEWCRPDQGQKWGAWP</sequence>
<dbReference type="InterPro" id="IPR002347">
    <property type="entry name" value="SDR_fam"/>
</dbReference>
<dbReference type="GO" id="GO:0006412">
    <property type="term" value="P:translation"/>
    <property type="evidence" value="ECO:0007669"/>
    <property type="project" value="InterPro"/>
</dbReference>
<proteinExistence type="inferred from homology"/>
<evidence type="ECO:0000256" key="8">
    <source>
        <dbReference type="ARBA" id="ARBA00023128"/>
    </source>
</evidence>
<evidence type="ECO:0000256" key="7">
    <source>
        <dbReference type="ARBA" id="ARBA00023014"/>
    </source>
</evidence>
<keyword evidence="8" id="KW-0496">Mitochondrion</keyword>
<dbReference type="GO" id="GO:0008168">
    <property type="term" value="F:methyltransferase activity"/>
    <property type="evidence" value="ECO:0007669"/>
    <property type="project" value="InterPro"/>
</dbReference>
<evidence type="ECO:0000256" key="4">
    <source>
        <dbReference type="ARBA" id="ARBA00022946"/>
    </source>
</evidence>
<evidence type="ECO:0000256" key="9">
    <source>
        <dbReference type="ARBA" id="ARBA00045681"/>
    </source>
</evidence>
<dbReference type="Proteomes" id="UP000836841">
    <property type="component" value="Chromosome 2"/>
</dbReference>